<organism evidence="1 2">
    <name type="scientific">Colletotrichum zoysiae</name>
    <dbReference type="NCBI Taxonomy" id="1216348"/>
    <lineage>
        <taxon>Eukaryota</taxon>
        <taxon>Fungi</taxon>
        <taxon>Dikarya</taxon>
        <taxon>Ascomycota</taxon>
        <taxon>Pezizomycotina</taxon>
        <taxon>Sordariomycetes</taxon>
        <taxon>Hypocreomycetidae</taxon>
        <taxon>Glomerellales</taxon>
        <taxon>Glomerellaceae</taxon>
        <taxon>Colletotrichum</taxon>
        <taxon>Colletotrichum graminicola species complex</taxon>
    </lineage>
</organism>
<keyword evidence="2" id="KW-1185">Reference proteome</keyword>
<gene>
    <name evidence="1" type="ORF">LX32DRAFT_728300</name>
</gene>
<name>A0AAD9M587_9PEZI</name>
<sequence length="69" mass="7269">MSGSSYFKQQRPQYATTDASTFLSARLTAKGNGSSDDSFGLGLIFALGAAVNRPVYIPVGAKSFGECWA</sequence>
<dbReference type="EMBL" id="MU842870">
    <property type="protein sequence ID" value="KAK2028978.1"/>
    <property type="molecule type" value="Genomic_DNA"/>
</dbReference>
<comment type="caution">
    <text evidence="1">The sequence shown here is derived from an EMBL/GenBank/DDBJ whole genome shotgun (WGS) entry which is preliminary data.</text>
</comment>
<reference evidence="1" key="1">
    <citation type="submission" date="2021-06" db="EMBL/GenBank/DDBJ databases">
        <title>Comparative genomics, transcriptomics and evolutionary studies reveal genomic signatures of adaptation to plant cell wall in hemibiotrophic fungi.</title>
        <authorList>
            <consortium name="DOE Joint Genome Institute"/>
            <person name="Baroncelli R."/>
            <person name="Diaz J.F."/>
            <person name="Benocci T."/>
            <person name="Peng M."/>
            <person name="Battaglia E."/>
            <person name="Haridas S."/>
            <person name="Andreopoulos W."/>
            <person name="Labutti K."/>
            <person name="Pangilinan J."/>
            <person name="Floch G.L."/>
            <person name="Makela M.R."/>
            <person name="Henrissat B."/>
            <person name="Grigoriev I.V."/>
            <person name="Crouch J.A."/>
            <person name="De Vries R.P."/>
            <person name="Sukno S.A."/>
            <person name="Thon M.R."/>
        </authorList>
    </citation>
    <scope>NUCLEOTIDE SEQUENCE</scope>
    <source>
        <strain evidence="1">MAFF235873</strain>
    </source>
</reference>
<evidence type="ECO:0000313" key="1">
    <source>
        <dbReference type="EMBL" id="KAK2028978.1"/>
    </source>
</evidence>
<dbReference type="AlphaFoldDB" id="A0AAD9M587"/>
<accession>A0AAD9M587</accession>
<dbReference type="Proteomes" id="UP001232148">
    <property type="component" value="Unassembled WGS sequence"/>
</dbReference>
<proteinExistence type="predicted"/>
<protein>
    <submittedName>
        <fullName evidence="1">Uncharacterized protein</fullName>
    </submittedName>
</protein>
<evidence type="ECO:0000313" key="2">
    <source>
        <dbReference type="Proteomes" id="UP001232148"/>
    </source>
</evidence>